<evidence type="ECO:0000313" key="3">
    <source>
        <dbReference type="Proteomes" id="UP000188320"/>
    </source>
</evidence>
<dbReference type="Proteomes" id="UP000188320">
    <property type="component" value="Unassembled WGS sequence"/>
</dbReference>
<evidence type="ECO:0000256" key="1">
    <source>
        <dbReference type="SAM" id="MobiDB-lite"/>
    </source>
</evidence>
<gene>
    <name evidence="2" type="ORF">AX774_g4286</name>
</gene>
<feature type="region of interest" description="Disordered" evidence="1">
    <location>
        <begin position="216"/>
        <end position="245"/>
    </location>
</feature>
<evidence type="ECO:0000313" key="2">
    <source>
        <dbReference type="EMBL" id="OMH82245.1"/>
    </source>
</evidence>
<name>A0A1R1PMP5_ZANCU</name>
<feature type="compositionally biased region" description="Basic and acidic residues" evidence="1">
    <location>
        <begin position="231"/>
        <end position="244"/>
    </location>
</feature>
<keyword evidence="3" id="KW-1185">Reference proteome</keyword>
<comment type="caution">
    <text evidence="2">The sequence shown here is derived from an EMBL/GenBank/DDBJ whole genome shotgun (WGS) entry which is preliminary data.</text>
</comment>
<accession>A0A1R1PMP5</accession>
<protein>
    <submittedName>
        <fullName evidence="2">Uncharacterized protein</fullName>
    </submittedName>
</protein>
<proteinExistence type="predicted"/>
<feature type="compositionally biased region" description="Basic and acidic residues" evidence="1">
    <location>
        <begin position="152"/>
        <end position="162"/>
    </location>
</feature>
<feature type="region of interest" description="Disordered" evidence="1">
    <location>
        <begin position="146"/>
        <end position="177"/>
    </location>
</feature>
<organism evidence="2 3">
    <name type="scientific">Zancudomyces culisetae</name>
    <name type="common">Gut fungus</name>
    <name type="synonym">Smittium culisetae</name>
    <dbReference type="NCBI Taxonomy" id="1213189"/>
    <lineage>
        <taxon>Eukaryota</taxon>
        <taxon>Fungi</taxon>
        <taxon>Fungi incertae sedis</taxon>
        <taxon>Zoopagomycota</taxon>
        <taxon>Kickxellomycotina</taxon>
        <taxon>Harpellomycetes</taxon>
        <taxon>Harpellales</taxon>
        <taxon>Legeriomycetaceae</taxon>
        <taxon>Zancudomyces</taxon>
    </lineage>
</organism>
<feature type="compositionally biased region" description="Low complexity" evidence="1">
    <location>
        <begin position="221"/>
        <end position="230"/>
    </location>
</feature>
<sequence>MIYEMRQSMQLQVVHTVEDYTRRMAIRNLADTRNFTKDQLSLIYQNFYEALYYEEQHYTNSASSSISTANQQSKLKALSSEHFNKRDTITLSIYGFVQFMGLIADWAKVDITSGKTSNMSRSSPSYTPGTSTSTIPVPVAGSAHKANNGVVGDDKLGLDNKNIKPKKVPMISTKPSPATLKRNKIQSLIENENWIVGKLFRFMSLIPKPTNNSMMYGSTCNKNNNNSKNSDISRVESNQEKPNEEEQIIVGNNFELDDTEHIDDNERGGENSVEANSSKIEGYVNVDVEDSQRLEEEMLLGVSELLKFLVNNKSKPETTEIDEEASTTMVVQKKPEKMEKMNLFSPAEFRQFGGN</sequence>
<dbReference type="EMBL" id="LSSK01000710">
    <property type="protein sequence ID" value="OMH82245.1"/>
    <property type="molecule type" value="Genomic_DNA"/>
</dbReference>
<dbReference type="OrthoDB" id="17687at2759"/>
<reference evidence="3" key="1">
    <citation type="submission" date="2017-01" db="EMBL/GenBank/DDBJ databases">
        <authorList>
            <person name="Wang Y."/>
            <person name="White M."/>
            <person name="Kvist S."/>
            <person name="Moncalvo J.-M."/>
        </authorList>
    </citation>
    <scope>NUCLEOTIDE SEQUENCE [LARGE SCALE GENOMIC DNA]</scope>
    <source>
        <strain evidence="3">COL-18-3</strain>
    </source>
</reference>
<dbReference type="AlphaFoldDB" id="A0A1R1PMP5"/>